<dbReference type="InterPro" id="IPR000847">
    <property type="entry name" value="LysR_HTH_N"/>
</dbReference>
<evidence type="ECO:0000313" key="7">
    <source>
        <dbReference type="Proteomes" id="UP000446768"/>
    </source>
</evidence>
<dbReference type="GO" id="GO:0043565">
    <property type="term" value="F:sequence-specific DNA binding"/>
    <property type="evidence" value="ECO:0007669"/>
    <property type="project" value="TreeGrafter"/>
</dbReference>
<dbReference type="InterPro" id="IPR005119">
    <property type="entry name" value="LysR_subst-bd"/>
</dbReference>
<dbReference type="GO" id="GO:0003700">
    <property type="term" value="F:DNA-binding transcription factor activity"/>
    <property type="evidence" value="ECO:0007669"/>
    <property type="project" value="InterPro"/>
</dbReference>
<name>A0A7X2IUX4_9BURK</name>
<keyword evidence="2" id="KW-0805">Transcription regulation</keyword>
<dbReference type="InterPro" id="IPR036388">
    <property type="entry name" value="WH-like_DNA-bd_sf"/>
</dbReference>
<proteinExistence type="inferred from homology"/>
<dbReference type="Pfam" id="PF00126">
    <property type="entry name" value="HTH_1"/>
    <property type="match status" value="1"/>
</dbReference>
<dbReference type="InterPro" id="IPR036390">
    <property type="entry name" value="WH_DNA-bd_sf"/>
</dbReference>
<evidence type="ECO:0000256" key="1">
    <source>
        <dbReference type="ARBA" id="ARBA00009437"/>
    </source>
</evidence>
<dbReference type="CDD" id="cd08422">
    <property type="entry name" value="PBP2_CrgA_like"/>
    <property type="match status" value="1"/>
</dbReference>
<dbReference type="FunFam" id="1.10.10.10:FF:000001">
    <property type="entry name" value="LysR family transcriptional regulator"/>
    <property type="match status" value="1"/>
</dbReference>
<dbReference type="SUPFAM" id="SSF46785">
    <property type="entry name" value="Winged helix' DNA-binding domain"/>
    <property type="match status" value="1"/>
</dbReference>
<comment type="caution">
    <text evidence="6">The sequence shown here is derived from an EMBL/GenBank/DDBJ whole genome shotgun (WGS) entry which is preliminary data.</text>
</comment>
<keyword evidence="4" id="KW-0804">Transcription</keyword>
<feature type="domain" description="HTH lysR-type" evidence="5">
    <location>
        <begin position="1"/>
        <end position="59"/>
    </location>
</feature>
<dbReference type="GO" id="GO:0006351">
    <property type="term" value="P:DNA-templated transcription"/>
    <property type="evidence" value="ECO:0007669"/>
    <property type="project" value="TreeGrafter"/>
</dbReference>
<comment type="similarity">
    <text evidence="1">Belongs to the LysR transcriptional regulatory family.</text>
</comment>
<dbReference type="RefSeq" id="WP_154381866.1">
    <property type="nucleotide sequence ID" value="NZ_WKJJ01000031.1"/>
</dbReference>
<evidence type="ECO:0000256" key="2">
    <source>
        <dbReference type="ARBA" id="ARBA00023015"/>
    </source>
</evidence>
<dbReference type="Gene3D" id="3.40.190.290">
    <property type="match status" value="1"/>
</dbReference>
<dbReference type="Pfam" id="PF03466">
    <property type="entry name" value="LysR_substrate"/>
    <property type="match status" value="1"/>
</dbReference>
<sequence>MDRLQSMRVFAKVVEQGSFARAGMALEMSNAVVTRHVADLEQHLGTRLLNRTTRKLSLTETGNGYLDRVRQILADIDEADAAASEAACKATGTLRLYCHPNFGQSQLAHMLPRFAAAHPGLVLDVTLADRTVDLVEDGYDAGIFIGVQKVDGNMIVRPLGSSTVILTASPDYVRRRGAPLAPKALSDHDCLNHSFDQMRHHAWRVQCNGKEIRVPIVSKMISNSNEVLRQAALAGMGIMLRTSYTLGDDLSTGKLVQLLPEYCTGRLEVLLVYPSRKLVSAKVRAFVDFMTQAFPDPAADPWLSAL</sequence>
<organism evidence="6 7">
    <name type="scientific">Pseudoduganella rivuli</name>
    <dbReference type="NCBI Taxonomy" id="2666085"/>
    <lineage>
        <taxon>Bacteria</taxon>
        <taxon>Pseudomonadati</taxon>
        <taxon>Pseudomonadota</taxon>
        <taxon>Betaproteobacteria</taxon>
        <taxon>Burkholderiales</taxon>
        <taxon>Oxalobacteraceae</taxon>
        <taxon>Telluria group</taxon>
        <taxon>Pseudoduganella</taxon>
    </lineage>
</organism>
<dbReference type="Gene3D" id="1.10.10.10">
    <property type="entry name" value="Winged helix-like DNA-binding domain superfamily/Winged helix DNA-binding domain"/>
    <property type="match status" value="1"/>
</dbReference>
<dbReference type="SUPFAM" id="SSF53850">
    <property type="entry name" value="Periplasmic binding protein-like II"/>
    <property type="match status" value="1"/>
</dbReference>
<reference evidence="6 7" key="1">
    <citation type="submission" date="2019-11" db="EMBL/GenBank/DDBJ databases">
        <title>Novel species isolated from a subtropical stream in China.</title>
        <authorList>
            <person name="Lu H."/>
        </authorList>
    </citation>
    <scope>NUCLEOTIDE SEQUENCE [LARGE SCALE GENOMIC DNA]</scope>
    <source>
        <strain evidence="6 7">FT92W</strain>
    </source>
</reference>
<dbReference type="Proteomes" id="UP000446768">
    <property type="component" value="Unassembled WGS sequence"/>
</dbReference>
<dbReference type="AlphaFoldDB" id="A0A7X2IUX4"/>
<dbReference type="EMBL" id="WKJJ01000031">
    <property type="protein sequence ID" value="MRV76399.1"/>
    <property type="molecule type" value="Genomic_DNA"/>
</dbReference>
<dbReference type="InterPro" id="IPR058163">
    <property type="entry name" value="LysR-type_TF_proteobact-type"/>
</dbReference>
<dbReference type="PANTHER" id="PTHR30537:SF5">
    <property type="entry name" value="HTH-TYPE TRANSCRIPTIONAL ACTIVATOR TTDR-RELATED"/>
    <property type="match status" value="1"/>
</dbReference>
<accession>A0A7X2IUX4</accession>
<dbReference type="PROSITE" id="PS50931">
    <property type="entry name" value="HTH_LYSR"/>
    <property type="match status" value="1"/>
</dbReference>
<protein>
    <submittedName>
        <fullName evidence="6">LysR family transcriptional regulator</fullName>
    </submittedName>
</protein>
<evidence type="ECO:0000259" key="5">
    <source>
        <dbReference type="PROSITE" id="PS50931"/>
    </source>
</evidence>
<keyword evidence="7" id="KW-1185">Reference proteome</keyword>
<evidence type="ECO:0000256" key="4">
    <source>
        <dbReference type="ARBA" id="ARBA00023163"/>
    </source>
</evidence>
<gene>
    <name evidence="6" type="ORF">GJ700_32280</name>
</gene>
<evidence type="ECO:0000256" key="3">
    <source>
        <dbReference type="ARBA" id="ARBA00023125"/>
    </source>
</evidence>
<evidence type="ECO:0000313" key="6">
    <source>
        <dbReference type="EMBL" id="MRV76399.1"/>
    </source>
</evidence>
<dbReference type="PANTHER" id="PTHR30537">
    <property type="entry name" value="HTH-TYPE TRANSCRIPTIONAL REGULATOR"/>
    <property type="match status" value="1"/>
</dbReference>
<keyword evidence="3" id="KW-0238">DNA-binding</keyword>